<evidence type="ECO:0000313" key="3">
    <source>
        <dbReference type="EMBL" id="TQM10241.1"/>
    </source>
</evidence>
<protein>
    <submittedName>
        <fullName evidence="3">Amidase</fullName>
    </submittedName>
</protein>
<dbReference type="PANTHER" id="PTHR11895:SF7">
    <property type="entry name" value="GLUTAMYL-TRNA(GLN) AMIDOTRANSFERASE SUBUNIT A, MITOCHONDRIAL"/>
    <property type="match status" value="1"/>
</dbReference>
<evidence type="ECO:0000256" key="1">
    <source>
        <dbReference type="ARBA" id="ARBA00009199"/>
    </source>
</evidence>
<dbReference type="InterPro" id="IPR000120">
    <property type="entry name" value="Amidase"/>
</dbReference>
<evidence type="ECO:0000259" key="2">
    <source>
        <dbReference type="Pfam" id="PF01425"/>
    </source>
</evidence>
<dbReference type="Gene3D" id="3.90.1300.10">
    <property type="entry name" value="Amidase signature (AS) domain"/>
    <property type="match status" value="1"/>
</dbReference>
<reference evidence="3 4" key="1">
    <citation type="submission" date="2019-06" db="EMBL/GenBank/DDBJ databases">
        <title>Sequencing the genomes of 1000 actinobacteria strains.</title>
        <authorList>
            <person name="Klenk H.-P."/>
        </authorList>
    </citation>
    <scope>NUCLEOTIDE SEQUENCE [LARGE SCALE GENOMIC DNA]</scope>
    <source>
        <strain evidence="3 4">DSM 45301</strain>
    </source>
</reference>
<dbReference type="InterPro" id="IPR023631">
    <property type="entry name" value="Amidase_dom"/>
</dbReference>
<dbReference type="SUPFAM" id="SSF75304">
    <property type="entry name" value="Amidase signature (AS) enzymes"/>
    <property type="match status" value="1"/>
</dbReference>
<organism evidence="3 4">
    <name type="scientific">Pseudonocardia kunmingensis</name>
    <dbReference type="NCBI Taxonomy" id="630975"/>
    <lineage>
        <taxon>Bacteria</taxon>
        <taxon>Bacillati</taxon>
        <taxon>Actinomycetota</taxon>
        <taxon>Actinomycetes</taxon>
        <taxon>Pseudonocardiales</taxon>
        <taxon>Pseudonocardiaceae</taxon>
        <taxon>Pseudonocardia</taxon>
    </lineage>
</organism>
<dbReference type="Pfam" id="PF01425">
    <property type="entry name" value="Amidase"/>
    <property type="match status" value="2"/>
</dbReference>
<dbReference type="RefSeq" id="WP_170231583.1">
    <property type="nucleotide sequence ID" value="NZ_VFPA01000003.1"/>
</dbReference>
<keyword evidence="4" id="KW-1185">Reference proteome</keyword>
<accession>A0A543DLQ1</accession>
<dbReference type="PANTHER" id="PTHR11895">
    <property type="entry name" value="TRANSAMIDASE"/>
    <property type="match status" value="1"/>
</dbReference>
<dbReference type="AlphaFoldDB" id="A0A543DLQ1"/>
<dbReference type="GO" id="GO:0003824">
    <property type="term" value="F:catalytic activity"/>
    <property type="evidence" value="ECO:0007669"/>
    <property type="project" value="InterPro"/>
</dbReference>
<evidence type="ECO:0000313" key="4">
    <source>
        <dbReference type="Proteomes" id="UP000315677"/>
    </source>
</evidence>
<comment type="caution">
    <text evidence="3">The sequence shown here is derived from an EMBL/GenBank/DDBJ whole genome shotgun (WGS) entry which is preliminary data.</text>
</comment>
<sequence>MEGLDLTSDLTALTAAEIVSRVHDGRSSAVDVARAHLARIAAHDPEIGAFAEHDPERVLAEAGGVDSRADRFALPLAGVPVVVPDDVDVAGYPTRHGSAATRTDPARRDDELVKRMRAAGAVVIGKARMPELAVWGFSHGVTRNPLDPTLDPGGSGVAAAVAARMAVLAIATDGGGAIRNPAACCGLVGLKPGPQVVPLPRGADEHWCGLGATGPLARTAGDAALLLGVLTKSDIDLDVPGPRRIALSLRVPWPVGRLQPDHRAAAIGGAARLRAGPDAAIVAFADPPYPRGLATQWLRRWQAGVAREADAIGLDLDAAERRTAAVVRKGRRVLRFTPPAAGAPAAWRDRVLAWMDEGGYDMLLGPATIRPPVRAGAMVGQGYRTSVLAMATRLPCAPAWNLAGLPAVVAPVLIGGRPVGVQLVGRPGAEAALLATAARLERRAVPTAGAAAPRVYA</sequence>
<dbReference type="Proteomes" id="UP000315677">
    <property type="component" value="Unassembled WGS sequence"/>
</dbReference>
<proteinExistence type="inferred from homology"/>
<feature type="domain" description="Amidase" evidence="2">
    <location>
        <begin position="32"/>
        <end position="235"/>
    </location>
</feature>
<dbReference type="EMBL" id="VFPA01000003">
    <property type="protein sequence ID" value="TQM10241.1"/>
    <property type="molecule type" value="Genomic_DNA"/>
</dbReference>
<dbReference type="InterPro" id="IPR036928">
    <property type="entry name" value="AS_sf"/>
</dbReference>
<name>A0A543DLQ1_9PSEU</name>
<gene>
    <name evidence="3" type="ORF">FB558_6026</name>
</gene>
<feature type="domain" description="Amidase" evidence="2">
    <location>
        <begin position="347"/>
        <end position="434"/>
    </location>
</feature>
<comment type="similarity">
    <text evidence="1">Belongs to the amidase family.</text>
</comment>